<dbReference type="InterPro" id="IPR000286">
    <property type="entry name" value="HDACs"/>
</dbReference>
<dbReference type="Pfam" id="PF00850">
    <property type="entry name" value="Hist_deacetyl"/>
    <property type="match status" value="2"/>
</dbReference>
<dbReference type="InterPro" id="IPR023696">
    <property type="entry name" value="Ureohydrolase_dom_sf"/>
</dbReference>
<feature type="domain" description="Histone deacetylase" evidence="1">
    <location>
        <begin position="185"/>
        <end position="250"/>
    </location>
</feature>
<evidence type="ECO:0000259" key="1">
    <source>
        <dbReference type="Pfam" id="PF00850"/>
    </source>
</evidence>
<dbReference type="GO" id="GO:0016787">
    <property type="term" value="F:hydrolase activity"/>
    <property type="evidence" value="ECO:0007669"/>
    <property type="project" value="UniProtKB-KW"/>
</dbReference>
<evidence type="ECO:0000313" key="3">
    <source>
        <dbReference type="Proteomes" id="UP000070184"/>
    </source>
</evidence>
<dbReference type="GO" id="GO:0040029">
    <property type="term" value="P:epigenetic regulation of gene expression"/>
    <property type="evidence" value="ECO:0007669"/>
    <property type="project" value="TreeGrafter"/>
</dbReference>
<keyword evidence="3" id="KW-1185">Reference proteome</keyword>
<evidence type="ECO:0000313" key="2">
    <source>
        <dbReference type="EMBL" id="KXA88548.1"/>
    </source>
</evidence>
<dbReference type="Gene3D" id="3.40.800.20">
    <property type="entry name" value="Histone deacetylase domain"/>
    <property type="match status" value="2"/>
</dbReference>
<gene>
    <name evidence="2" type="ORF">AKJ61_04690</name>
</gene>
<reference evidence="2 3" key="1">
    <citation type="journal article" date="2016" name="Sci. Rep.">
        <title>Metabolic traits of an uncultured archaeal lineage -MSBL1- from brine pools of the Red Sea.</title>
        <authorList>
            <person name="Mwirichia R."/>
            <person name="Alam I."/>
            <person name="Rashid M."/>
            <person name="Vinu M."/>
            <person name="Ba-Alawi W."/>
            <person name="Anthony Kamau A."/>
            <person name="Kamanda Ngugi D."/>
            <person name="Goker M."/>
            <person name="Klenk H.P."/>
            <person name="Bajic V."/>
            <person name="Stingl U."/>
        </authorList>
    </citation>
    <scope>NUCLEOTIDE SEQUENCE [LARGE SCALE GENOMIC DNA]</scope>
    <source>
        <strain evidence="2">SCGC-AAA259B11</strain>
    </source>
</reference>
<dbReference type="PANTHER" id="PTHR10625">
    <property type="entry name" value="HISTONE DEACETYLASE HDAC1-RELATED"/>
    <property type="match status" value="1"/>
</dbReference>
<accession>A0A133U2Y3</accession>
<dbReference type="AlphaFoldDB" id="A0A133U2Y3"/>
<name>A0A133U2Y3_9EURY</name>
<protein>
    <submittedName>
        <fullName evidence="2">Acetylpolyamine aminohydrolase</fullName>
    </submittedName>
</protein>
<dbReference type="PRINTS" id="PR01270">
    <property type="entry name" value="HDASUPER"/>
</dbReference>
<dbReference type="SUPFAM" id="SSF52768">
    <property type="entry name" value="Arginase/deacetylase"/>
    <property type="match status" value="1"/>
</dbReference>
<sequence length="256" mass="28583">MKIVYHKEFENSNYASNPAASEGRIRCILDELEKYSEYEFVKPTPASEEDLKLVHATSHIEKVKSNDLLFRIASLAAGGAIRAAEIAYEGNPAFGLIRPPGHHASPSSAWGFCYFNNMVIALKKLMKDGKIENAYILDFDLHTGDGNINALGNNPEVKILNPRSKEREDYLNEVSKSFEESSDFDIMGVSAGFDEHVDDWGGKLTTSDYRKLGSMVQDFAEKRCNARRFAVLEGGYNHKVLGKNVASFLEGFRDSE</sequence>
<proteinExistence type="predicted"/>
<organism evidence="2 3">
    <name type="scientific">candidate division MSBL1 archaeon SCGC-AAA259B11</name>
    <dbReference type="NCBI Taxonomy" id="1698260"/>
    <lineage>
        <taxon>Archaea</taxon>
        <taxon>Methanobacteriati</taxon>
        <taxon>Methanobacteriota</taxon>
        <taxon>candidate division MSBL1</taxon>
    </lineage>
</organism>
<dbReference type="Proteomes" id="UP000070184">
    <property type="component" value="Unassembled WGS sequence"/>
</dbReference>
<dbReference type="GO" id="GO:0004407">
    <property type="term" value="F:histone deacetylase activity"/>
    <property type="evidence" value="ECO:0007669"/>
    <property type="project" value="TreeGrafter"/>
</dbReference>
<keyword evidence="2" id="KW-0378">Hydrolase</keyword>
<comment type="caution">
    <text evidence="2">The sequence shown here is derived from an EMBL/GenBank/DDBJ whole genome shotgun (WGS) entry which is preliminary data.</text>
</comment>
<dbReference type="InterPro" id="IPR037138">
    <property type="entry name" value="His_deacetylse_dom_sf"/>
</dbReference>
<feature type="domain" description="Histone deacetylase" evidence="1">
    <location>
        <begin position="21"/>
        <end position="159"/>
    </location>
</feature>
<dbReference type="InterPro" id="IPR023801">
    <property type="entry name" value="His_deacetylse_dom"/>
</dbReference>
<dbReference type="EMBL" id="LHXK01000106">
    <property type="protein sequence ID" value="KXA88548.1"/>
    <property type="molecule type" value="Genomic_DNA"/>
</dbReference>